<dbReference type="Proteomes" id="UP001365405">
    <property type="component" value="Unassembled WGS sequence"/>
</dbReference>
<keyword evidence="2" id="KW-1185">Reference proteome</keyword>
<dbReference type="CDD" id="cd20169">
    <property type="entry name" value="Peptidase_M90_mtfA"/>
    <property type="match status" value="1"/>
</dbReference>
<dbReference type="InterPro" id="IPR042252">
    <property type="entry name" value="MtfA_N"/>
</dbReference>
<organism evidence="1 2">
    <name type="scientific">Pseudaquabacterium inlustre</name>
    <dbReference type="NCBI Taxonomy" id="2984192"/>
    <lineage>
        <taxon>Bacteria</taxon>
        <taxon>Pseudomonadati</taxon>
        <taxon>Pseudomonadota</taxon>
        <taxon>Betaproteobacteria</taxon>
        <taxon>Burkholderiales</taxon>
        <taxon>Sphaerotilaceae</taxon>
        <taxon>Pseudaquabacterium</taxon>
    </lineage>
</organism>
<dbReference type="InterPro" id="IPR010384">
    <property type="entry name" value="MtfA_fam"/>
</dbReference>
<protein>
    <submittedName>
        <fullName evidence="1">M90 family metallopeptidase</fullName>
    </submittedName>
</protein>
<comment type="caution">
    <text evidence="1">The sequence shown here is derived from an EMBL/GenBank/DDBJ whole genome shotgun (WGS) entry which is preliminary data.</text>
</comment>
<dbReference type="RefSeq" id="WP_341410374.1">
    <property type="nucleotide sequence ID" value="NZ_JBBUTH010000004.1"/>
</dbReference>
<proteinExistence type="predicted"/>
<dbReference type="PANTHER" id="PTHR30164">
    <property type="entry name" value="MTFA PEPTIDASE"/>
    <property type="match status" value="1"/>
</dbReference>
<evidence type="ECO:0000313" key="1">
    <source>
        <dbReference type="EMBL" id="MEK8050704.1"/>
    </source>
</evidence>
<reference evidence="1 2" key="1">
    <citation type="submission" date="2024-04" db="EMBL/GenBank/DDBJ databases">
        <title>Novel species of the genus Ideonella isolated from streams.</title>
        <authorList>
            <person name="Lu H."/>
        </authorList>
    </citation>
    <scope>NUCLEOTIDE SEQUENCE [LARGE SCALE GENOMIC DNA]</scope>
    <source>
        <strain evidence="1 2">DXS22W</strain>
    </source>
</reference>
<dbReference type="Gene3D" id="3.40.390.10">
    <property type="entry name" value="Collagenase (Catalytic Domain)"/>
    <property type="match status" value="1"/>
</dbReference>
<dbReference type="SUPFAM" id="SSF55486">
    <property type="entry name" value="Metalloproteases ('zincins'), catalytic domain"/>
    <property type="match status" value="1"/>
</dbReference>
<dbReference type="PANTHER" id="PTHR30164:SF2">
    <property type="entry name" value="PROTEIN MTFA"/>
    <property type="match status" value="1"/>
</dbReference>
<evidence type="ECO:0000313" key="2">
    <source>
        <dbReference type="Proteomes" id="UP001365405"/>
    </source>
</evidence>
<sequence length="261" mass="28648">MKALLARWRAMREQRALARRAVPDDLWALTLARLPFLARRSADDLAELRRLTSLFLDTKEFTGVGGLTVTDDMAVCIAAQACLPVLRFGLAPYDSFVGIVVHADEVVAPRSHMDEDGIVHEYDEVLTGEAMQGGPVMLSWRDVAESGESADWGYNVVIHEFAHVLDMGDGDADGVPPLPSLAEREDWIAVLDPAYEQFCAELDAGRDTLLDPYGATGVDEFFAVASESFFVTPNEMRAEHPDLYGLLARYFRQDPAAGGGD</sequence>
<dbReference type="Gene3D" id="1.10.472.150">
    <property type="entry name" value="Glucose-regulated metallo-peptidase M90, N-terminal domain"/>
    <property type="match status" value="1"/>
</dbReference>
<dbReference type="EMBL" id="JBBUTH010000004">
    <property type="protein sequence ID" value="MEK8050704.1"/>
    <property type="molecule type" value="Genomic_DNA"/>
</dbReference>
<name>A0ABU9CJ09_9BURK</name>
<accession>A0ABU9CJ09</accession>
<dbReference type="InterPro" id="IPR024079">
    <property type="entry name" value="MetalloPept_cat_dom_sf"/>
</dbReference>
<gene>
    <name evidence="1" type="ORF">AACH10_10670</name>
</gene>
<dbReference type="Pfam" id="PF06167">
    <property type="entry name" value="Peptidase_M90"/>
    <property type="match status" value="1"/>
</dbReference>